<evidence type="ECO:0000256" key="1">
    <source>
        <dbReference type="ARBA" id="ARBA00005862"/>
    </source>
</evidence>
<feature type="site" description="Electron transfer via tryptophanyl radical" evidence="6">
    <location>
        <position position="423"/>
    </location>
</feature>
<evidence type="ECO:0000313" key="9">
    <source>
        <dbReference type="EMBL" id="QDZ22001.1"/>
    </source>
</evidence>
<comment type="cofactor">
    <cofactor evidence="7">
        <name>(6R)-5,10-methylene-5,6,7,8-tetrahydrofolate</name>
        <dbReference type="ChEBI" id="CHEBI:15636"/>
    </cofactor>
    <text evidence="7">Binds 1 5,10-methenyltetrahydrofolate (MTHF) per subunit.</text>
</comment>
<dbReference type="GO" id="GO:0003904">
    <property type="term" value="F:deoxyribodipyrimidine photo-lyase activity"/>
    <property type="evidence" value="ECO:0007669"/>
    <property type="project" value="TreeGrafter"/>
</dbReference>
<evidence type="ECO:0000256" key="2">
    <source>
        <dbReference type="ARBA" id="ARBA00022630"/>
    </source>
</evidence>
<feature type="domain" description="Photolyase/cryptochrome alpha/beta" evidence="8">
    <location>
        <begin position="15"/>
        <end position="154"/>
    </location>
</feature>
<dbReference type="Proteomes" id="UP000316726">
    <property type="component" value="Chromosome 6"/>
</dbReference>
<dbReference type="PANTHER" id="PTHR11455:SF22">
    <property type="entry name" value="CRYPTOCHROME DASH"/>
    <property type="match status" value="1"/>
</dbReference>
<dbReference type="PANTHER" id="PTHR11455">
    <property type="entry name" value="CRYPTOCHROME"/>
    <property type="match status" value="1"/>
</dbReference>
<organism evidence="9 10">
    <name type="scientific">Chloropicon primus</name>
    <dbReference type="NCBI Taxonomy" id="1764295"/>
    <lineage>
        <taxon>Eukaryota</taxon>
        <taxon>Viridiplantae</taxon>
        <taxon>Chlorophyta</taxon>
        <taxon>Chloropicophyceae</taxon>
        <taxon>Chloropicales</taxon>
        <taxon>Chloropicaceae</taxon>
        <taxon>Chloropicon</taxon>
    </lineage>
</organism>
<dbReference type="Gene3D" id="1.25.40.80">
    <property type="match status" value="1"/>
</dbReference>
<dbReference type="GO" id="GO:0003677">
    <property type="term" value="F:DNA binding"/>
    <property type="evidence" value="ECO:0007669"/>
    <property type="project" value="TreeGrafter"/>
</dbReference>
<evidence type="ECO:0000256" key="4">
    <source>
        <dbReference type="ARBA" id="ARBA00022991"/>
    </source>
</evidence>
<dbReference type="PROSITE" id="PS51645">
    <property type="entry name" value="PHR_CRY_ALPHA_BETA"/>
    <property type="match status" value="1"/>
</dbReference>
<dbReference type="SUPFAM" id="SSF48173">
    <property type="entry name" value="Cryptochrome/photolyase FAD-binding domain"/>
    <property type="match status" value="1"/>
</dbReference>
<dbReference type="GO" id="GO:0000719">
    <property type="term" value="P:photoreactive repair"/>
    <property type="evidence" value="ECO:0007669"/>
    <property type="project" value="TreeGrafter"/>
</dbReference>
<dbReference type="STRING" id="1764295.A0A5B8MNW1"/>
<dbReference type="InterPro" id="IPR005101">
    <property type="entry name" value="Cryptochr/Photolyase_FAD-bd"/>
</dbReference>
<keyword evidence="2 5" id="KW-0285">Flavoprotein</keyword>
<dbReference type="NCBIfam" id="TIGR02765">
    <property type="entry name" value="crypto_DASH"/>
    <property type="match status" value="1"/>
</dbReference>
<dbReference type="InterPro" id="IPR014133">
    <property type="entry name" value="Cry_DASH"/>
</dbReference>
<feature type="binding site" evidence="5">
    <location>
        <begin position="413"/>
        <end position="415"/>
    </location>
    <ligand>
        <name>FAD</name>
        <dbReference type="ChEBI" id="CHEBI:57692"/>
    </ligand>
</feature>
<dbReference type="Pfam" id="PF00875">
    <property type="entry name" value="DNA_photolyase"/>
    <property type="match status" value="1"/>
</dbReference>
<dbReference type="GO" id="GO:0071949">
    <property type="term" value="F:FAD binding"/>
    <property type="evidence" value="ECO:0007669"/>
    <property type="project" value="TreeGrafter"/>
</dbReference>
<proteinExistence type="inferred from homology"/>
<dbReference type="InterPro" id="IPR036134">
    <property type="entry name" value="Crypto/Photolyase_FAD-like_sf"/>
</dbReference>
<dbReference type="InterPro" id="IPR014729">
    <property type="entry name" value="Rossmann-like_a/b/a_fold"/>
</dbReference>
<dbReference type="InterPro" id="IPR018394">
    <property type="entry name" value="DNA_photolyase_1_CS_C"/>
</dbReference>
<reference evidence="9 10" key="1">
    <citation type="submission" date="2018-07" db="EMBL/GenBank/DDBJ databases">
        <title>The complete nuclear genome of the prasinophyte Chloropicon primus (CCMP1205).</title>
        <authorList>
            <person name="Pombert J.-F."/>
            <person name="Otis C."/>
            <person name="Turmel M."/>
            <person name="Lemieux C."/>
        </authorList>
    </citation>
    <scope>NUCLEOTIDE SEQUENCE [LARGE SCALE GENOMIC DNA]</scope>
    <source>
        <strain evidence="9 10">CCMP1205</strain>
    </source>
</reference>
<dbReference type="Gene3D" id="3.40.50.620">
    <property type="entry name" value="HUPs"/>
    <property type="match status" value="1"/>
</dbReference>
<dbReference type="InterPro" id="IPR006050">
    <property type="entry name" value="DNA_photolyase_N"/>
</dbReference>
<evidence type="ECO:0000259" key="8">
    <source>
        <dbReference type="PROSITE" id="PS51645"/>
    </source>
</evidence>
<dbReference type="PROSITE" id="PS00394">
    <property type="entry name" value="DNA_PHOTOLYASES_1_1"/>
    <property type="match status" value="1"/>
</dbReference>
<comment type="cofactor">
    <cofactor evidence="5 7">
        <name>FAD</name>
        <dbReference type="ChEBI" id="CHEBI:57692"/>
    </cofactor>
    <text evidence="5 7">Binds 1 FAD per subunit.</text>
</comment>
<evidence type="ECO:0000256" key="7">
    <source>
        <dbReference type="RuleBase" id="RU367151"/>
    </source>
</evidence>
<dbReference type="PRINTS" id="PR00147">
    <property type="entry name" value="DNAPHOTLYASE"/>
</dbReference>
<dbReference type="EMBL" id="CP031039">
    <property type="protein sequence ID" value="QDZ22001.1"/>
    <property type="molecule type" value="Genomic_DNA"/>
</dbReference>
<feature type="binding site" evidence="5">
    <location>
        <begin position="276"/>
        <end position="280"/>
    </location>
    <ligand>
        <name>FAD</name>
        <dbReference type="ChEBI" id="CHEBI:57692"/>
    </ligand>
</feature>
<keyword evidence="10" id="KW-1185">Reference proteome</keyword>
<gene>
    <name evidence="9" type="ORF">A3770_06p45190</name>
</gene>
<name>A0A5B8MNW1_9CHLO</name>
<dbReference type="Gene3D" id="1.10.579.10">
    <property type="entry name" value="DNA Cyclobutane Dipyrimidine Photolyase, subunit A, domain 3"/>
    <property type="match status" value="1"/>
</dbReference>
<sequence length="538" mass="61604">MTKMANGNGLKSSSKRLVLWFRNDLRLHDNAIVDKAKRSVASGDCKEVLPLYCFDPRVFQRSEYGSPKTGVHRAKFLVESVMDLRERLRSVGSDLLIAVNKPENVIADLVGDNGTSVFAQREVTHEERVTESLVEGILAGSERARLELFWGATLYHRGDLPFKSNLRDLPDVFTPFRNKVEKQCSVRSLLSEPRAGDLPLGDAANLPLVKKMTNYEPSLKDILPGVDVPDQDERSSLSFRGGEAAALERLRYYLWDSDLLSTYFETRNGMVGGDYSTKFSPWLANGCLSPRKIYHEISEYERERVANKSTYWVVFELIWRDFFHFYCEKHGNSVFYPGGPAGRRNDWNNDRDALRRWKEGRTGVPLVDANMRELLHTGFMSNRGRQNVASFLALDLKGDWRVGADHFESLLLDYDVCSNWGNWVSAAGLTGGRVNRFNIVKQSKDYDKAGEYIKLWIPELRKVPTQYIHKPWEMPRSVQESSGCFIGQDYPNPVATSKAWETYNKGGKKSEKSKPYRGYYEKRSVRKEKKKSNFEMYG</sequence>
<dbReference type="InterPro" id="IPR036155">
    <property type="entry name" value="Crypto/Photolyase_N_sf"/>
</dbReference>
<evidence type="ECO:0000256" key="6">
    <source>
        <dbReference type="PIRSR" id="PIRSR602081-2"/>
    </source>
</evidence>
<evidence type="ECO:0000256" key="5">
    <source>
        <dbReference type="PIRSR" id="PIRSR602081-1"/>
    </source>
</evidence>
<dbReference type="SUPFAM" id="SSF52425">
    <property type="entry name" value="Cryptochrome/photolyase, N-terminal domain"/>
    <property type="match status" value="1"/>
</dbReference>
<keyword evidence="3 5" id="KW-0274">FAD</keyword>
<comment type="similarity">
    <text evidence="1 7">Belongs to the DNA photolyase class-1 family.</text>
</comment>
<comment type="function">
    <text evidence="7">May have a photoreceptor function.</text>
</comment>
<feature type="site" description="Electron transfer via tryptophanyl radical" evidence="6">
    <location>
        <position position="347"/>
    </location>
</feature>
<dbReference type="InterPro" id="IPR002081">
    <property type="entry name" value="Cryptochrome/DNA_photolyase_1"/>
</dbReference>
<protein>
    <recommendedName>
        <fullName evidence="7">Cryptochrome DASH</fullName>
    </recommendedName>
</protein>
<accession>A0A5B8MNW1</accession>
<dbReference type="AlphaFoldDB" id="A0A5B8MNW1"/>
<feature type="site" description="Electron transfer via tryptophanyl radical" evidence="6">
    <location>
        <position position="400"/>
    </location>
</feature>
<dbReference type="OrthoDB" id="435881at2759"/>
<feature type="binding site" evidence="5">
    <location>
        <begin position="316"/>
        <end position="323"/>
    </location>
    <ligand>
        <name>FAD</name>
        <dbReference type="ChEBI" id="CHEBI:57692"/>
    </ligand>
</feature>
<evidence type="ECO:0000256" key="3">
    <source>
        <dbReference type="ARBA" id="ARBA00022827"/>
    </source>
</evidence>
<keyword evidence="4 7" id="KW-0157">Chromophore</keyword>
<feature type="binding site" evidence="5">
    <location>
        <position position="263"/>
    </location>
    <ligand>
        <name>FAD</name>
        <dbReference type="ChEBI" id="CHEBI:57692"/>
    </ligand>
</feature>
<evidence type="ECO:0000313" key="10">
    <source>
        <dbReference type="Proteomes" id="UP000316726"/>
    </source>
</evidence>
<dbReference type="Pfam" id="PF03441">
    <property type="entry name" value="FAD_binding_7"/>
    <property type="match status" value="1"/>
</dbReference>